<evidence type="ECO:0000313" key="1">
    <source>
        <dbReference type="EMBL" id="KRY24731.1"/>
    </source>
</evidence>
<evidence type="ECO:0000313" key="2">
    <source>
        <dbReference type="EMBL" id="KRY80666.1"/>
    </source>
</evidence>
<protein>
    <submittedName>
        <fullName evidence="1">Uncharacterized protein</fullName>
    </submittedName>
</protein>
<dbReference type="Proteomes" id="UP000054632">
    <property type="component" value="Unassembled WGS sequence"/>
</dbReference>
<evidence type="ECO:0000313" key="4">
    <source>
        <dbReference type="Proteomes" id="UP000054805"/>
    </source>
</evidence>
<accession>A0A0V1AIV2</accession>
<dbReference type="EMBL" id="JYDR01006635">
    <property type="protein sequence ID" value="KRY24731.1"/>
    <property type="molecule type" value="Genomic_DNA"/>
</dbReference>
<evidence type="ECO:0000313" key="3">
    <source>
        <dbReference type="Proteomes" id="UP000054632"/>
    </source>
</evidence>
<feature type="non-terminal residue" evidence="1">
    <location>
        <position position="1"/>
    </location>
</feature>
<name>A0A0V1AIV2_TRIPS</name>
<dbReference type="EMBL" id="JYDS01007015">
    <property type="protein sequence ID" value="KRY80666.1"/>
    <property type="molecule type" value="Genomic_DNA"/>
</dbReference>
<keyword evidence="4" id="KW-1185">Reference proteome</keyword>
<gene>
    <name evidence="1" type="ORF">T4A_4219</name>
    <name evidence="2" type="ORF">T4B_5113</name>
</gene>
<dbReference type="AlphaFoldDB" id="A0A0V1AIV2"/>
<reference evidence="3 4" key="1">
    <citation type="submission" date="2015-01" db="EMBL/GenBank/DDBJ databases">
        <title>Evolution of Trichinella species and genotypes.</title>
        <authorList>
            <person name="Korhonen P.K."/>
            <person name="Edoardo P."/>
            <person name="Giuseppe L.R."/>
            <person name="Gasser R.B."/>
        </authorList>
    </citation>
    <scope>NUCLEOTIDE SEQUENCE [LARGE SCALE GENOMIC DNA]</scope>
    <source>
        <strain evidence="1">ISS13</strain>
        <strain evidence="2">ISS588</strain>
    </source>
</reference>
<proteinExistence type="predicted"/>
<dbReference type="Proteomes" id="UP000054805">
    <property type="component" value="Unassembled WGS sequence"/>
</dbReference>
<organism evidence="1 3">
    <name type="scientific">Trichinella pseudospiralis</name>
    <name type="common">Parasitic roundworm</name>
    <dbReference type="NCBI Taxonomy" id="6337"/>
    <lineage>
        <taxon>Eukaryota</taxon>
        <taxon>Metazoa</taxon>
        <taxon>Ecdysozoa</taxon>
        <taxon>Nematoda</taxon>
        <taxon>Enoplea</taxon>
        <taxon>Dorylaimia</taxon>
        <taxon>Trichinellida</taxon>
        <taxon>Trichinellidae</taxon>
        <taxon>Trichinella</taxon>
    </lineage>
</organism>
<comment type="caution">
    <text evidence="1">The sequence shown here is derived from an EMBL/GenBank/DDBJ whole genome shotgun (WGS) entry which is preliminary data.</text>
</comment>
<sequence length="46" mass="5126">LRAAIMNVKQTVLVNAPGRVQKTIRQRAPANGACQHVQRRLEAVYV</sequence>